<keyword evidence="6" id="KW-1185">Reference proteome</keyword>
<comment type="similarity">
    <text evidence="1 3">Belongs to the short-chain dehydrogenases/reductases (SDR) family.</text>
</comment>
<dbReference type="PRINTS" id="PR00080">
    <property type="entry name" value="SDRFAMILY"/>
</dbReference>
<sequence>MNLTANTILITGGAAGIGLELARQLSKRGNRVIICGRSEEALLKARAQMPGLVTRVCDITDQASRQSMVSWLNTEYPGFNMVINNAGVQYRRLFAEADALECLEQEVATNFTAPVRLIGELLPLLKRQSQAAIINVTSGLAFAPMADVPVYCATKAAMHSFTLTLRHQLKATSVKVVEMAPPIVDTGLGGGTRSGGVASQQMMSADEFAIDALIQLENDQDEVLVGLSAGARKMGEALFERMNGA</sequence>
<feature type="domain" description="Ketoreductase" evidence="4">
    <location>
        <begin position="6"/>
        <end position="180"/>
    </location>
</feature>
<comment type="caution">
    <text evidence="5">The sequence shown here is derived from an EMBL/GenBank/DDBJ whole genome shotgun (WGS) entry which is preliminary data.</text>
</comment>
<protein>
    <submittedName>
        <fullName evidence="5">SDR family oxidoreductase</fullName>
    </submittedName>
</protein>
<dbReference type="Gene3D" id="3.40.50.720">
    <property type="entry name" value="NAD(P)-binding Rossmann-like Domain"/>
    <property type="match status" value="1"/>
</dbReference>
<proteinExistence type="inferred from homology"/>
<dbReference type="EMBL" id="JBANDC010000012">
    <property type="protein sequence ID" value="MEM4989137.1"/>
    <property type="molecule type" value="Genomic_DNA"/>
</dbReference>
<evidence type="ECO:0000256" key="2">
    <source>
        <dbReference type="ARBA" id="ARBA00023002"/>
    </source>
</evidence>
<dbReference type="PANTHER" id="PTHR44196">
    <property type="entry name" value="DEHYDROGENASE/REDUCTASE SDR FAMILY MEMBER 7B"/>
    <property type="match status" value="1"/>
</dbReference>
<evidence type="ECO:0000256" key="1">
    <source>
        <dbReference type="ARBA" id="ARBA00006484"/>
    </source>
</evidence>
<dbReference type="Pfam" id="PF00106">
    <property type="entry name" value="adh_short"/>
    <property type="match status" value="1"/>
</dbReference>
<dbReference type="Proteomes" id="UP001495910">
    <property type="component" value="Unassembled WGS sequence"/>
</dbReference>
<dbReference type="PROSITE" id="PS00061">
    <property type="entry name" value="ADH_SHORT"/>
    <property type="match status" value="1"/>
</dbReference>
<dbReference type="SMART" id="SM00822">
    <property type="entry name" value="PKS_KR"/>
    <property type="match status" value="1"/>
</dbReference>
<name>A0ABU9PYZ0_9BURK</name>
<gene>
    <name evidence="5" type="ORF">V8G57_17240</name>
</gene>
<dbReference type="InterPro" id="IPR057326">
    <property type="entry name" value="KR_dom"/>
</dbReference>
<dbReference type="PANTHER" id="PTHR44196:SF1">
    <property type="entry name" value="DEHYDROGENASE_REDUCTASE SDR FAMILY MEMBER 7B"/>
    <property type="match status" value="1"/>
</dbReference>
<dbReference type="InterPro" id="IPR020904">
    <property type="entry name" value="Sc_DH/Rdtase_CS"/>
</dbReference>
<dbReference type="RefSeq" id="WP_342830415.1">
    <property type="nucleotide sequence ID" value="NZ_JBANDC010000012.1"/>
</dbReference>
<accession>A0ABU9PYZ0</accession>
<dbReference type="SUPFAM" id="SSF51735">
    <property type="entry name" value="NAD(P)-binding Rossmann-fold domains"/>
    <property type="match status" value="1"/>
</dbReference>
<evidence type="ECO:0000256" key="3">
    <source>
        <dbReference type="RuleBase" id="RU000363"/>
    </source>
</evidence>
<evidence type="ECO:0000313" key="6">
    <source>
        <dbReference type="Proteomes" id="UP001495910"/>
    </source>
</evidence>
<dbReference type="PRINTS" id="PR00081">
    <property type="entry name" value="GDHRDH"/>
</dbReference>
<organism evidence="5 6">
    <name type="scientific">Collimonas rhizosphaerae</name>
    <dbReference type="NCBI Taxonomy" id="3126357"/>
    <lineage>
        <taxon>Bacteria</taxon>
        <taxon>Pseudomonadati</taxon>
        <taxon>Pseudomonadota</taxon>
        <taxon>Betaproteobacteria</taxon>
        <taxon>Burkholderiales</taxon>
        <taxon>Oxalobacteraceae</taxon>
        <taxon>Collimonas</taxon>
    </lineage>
</organism>
<evidence type="ECO:0000259" key="4">
    <source>
        <dbReference type="SMART" id="SM00822"/>
    </source>
</evidence>
<dbReference type="CDD" id="cd05370">
    <property type="entry name" value="SDR_c2"/>
    <property type="match status" value="1"/>
</dbReference>
<keyword evidence="2" id="KW-0560">Oxidoreductase</keyword>
<dbReference type="InterPro" id="IPR036291">
    <property type="entry name" value="NAD(P)-bd_dom_sf"/>
</dbReference>
<dbReference type="InterPro" id="IPR002347">
    <property type="entry name" value="SDR_fam"/>
</dbReference>
<reference evidence="5 6" key="1">
    <citation type="submission" date="2024-02" db="EMBL/GenBank/DDBJ databases">
        <title>Draft genome sequence of Collimonas sp. strain H4R21, an effective mineral-weathering bacterial strain isolated from the beech rhizosphere.</title>
        <authorList>
            <person name="Morin E."/>
            <person name="Uroz S."/>
            <person name="Leveau J.H.J."/>
            <person name="Kumar R."/>
            <person name="Rey M.W."/>
            <person name="Pham J."/>
        </authorList>
    </citation>
    <scope>NUCLEOTIDE SEQUENCE [LARGE SCALE GENOMIC DNA]</scope>
    <source>
        <strain evidence="5 6">H4R21</strain>
    </source>
</reference>
<evidence type="ECO:0000313" key="5">
    <source>
        <dbReference type="EMBL" id="MEM4989137.1"/>
    </source>
</evidence>